<dbReference type="Pfam" id="PF04055">
    <property type="entry name" value="Radical_SAM"/>
    <property type="match status" value="1"/>
</dbReference>
<dbReference type="Gene3D" id="3.40.50.720">
    <property type="entry name" value="NAD(P)-binding Rossmann-like Domain"/>
    <property type="match status" value="1"/>
</dbReference>
<dbReference type="Pfam" id="PF13186">
    <property type="entry name" value="SPASM"/>
    <property type="match status" value="1"/>
</dbReference>
<dbReference type="CDD" id="cd21109">
    <property type="entry name" value="SPASM"/>
    <property type="match status" value="1"/>
</dbReference>
<dbReference type="OrthoDB" id="9805809at2"/>
<evidence type="ECO:0000256" key="3">
    <source>
        <dbReference type="ARBA" id="ARBA00023004"/>
    </source>
</evidence>
<dbReference type="Gene3D" id="3.20.20.70">
    <property type="entry name" value="Aldolase class I"/>
    <property type="match status" value="1"/>
</dbReference>
<dbReference type="Proteomes" id="UP000280696">
    <property type="component" value="Unassembled WGS sequence"/>
</dbReference>
<reference evidence="7 8" key="1">
    <citation type="submission" date="2018-09" db="EMBL/GenBank/DDBJ databases">
        <title>Murine metabolic-syndrome-specific gut microbial biobank.</title>
        <authorList>
            <person name="Liu C."/>
        </authorList>
    </citation>
    <scope>NUCLEOTIDE SEQUENCE [LARGE SCALE GENOMIC DNA]</scope>
    <source>
        <strain evidence="7 8">0.1xD8-82</strain>
    </source>
</reference>
<organism evidence="7 8">
    <name type="scientific">Parablautia intestinalis</name>
    <dbReference type="NCBI Taxonomy" id="2320100"/>
    <lineage>
        <taxon>Bacteria</taxon>
        <taxon>Bacillati</taxon>
        <taxon>Bacillota</taxon>
        <taxon>Clostridia</taxon>
        <taxon>Lachnospirales</taxon>
        <taxon>Lachnospiraceae</taxon>
        <taxon>Parablautia</taxon>
    </lineage>
</organism>
<dbReference type="InterPro" id="IPR013785">
    <property type="entry name" value="Aldolase_TIM"/>
</dbReference>
<dbReference type="SUPFAM" id="SSF102114">
    <property type="entry name" value="Radical SAM enzymes"/>
    <property type="match status" value="1"/>
</dbReference>
<dbReference type="EMBL" id="RAYQ01000005">
    <property type="protein sequence ID" value="RKI92365.1"/>
    <property type="molecule type" value="Genomic_DNA"/>
</dbReference>
<evidence type="ECO:0000256" key="2">
    <source>
        <dbReference type="ARBA" id="ARBA00022723"/>
    </source>
</evidence>
<dbReference type="InterPro" id="IPR023885">
    <property type="entry name" value="4Fe4S-binding_SPASM_dom"/>
</dbReference>
<evidence type="ECO:0000259" key="5">
    <source>
        <dbReference type="Pfam" id="PF04055"/>
    </source>
</evidence>
<dbReference type="SFLD" id="SFLDS00029">
    <property type="entry name" value="Radical_SAM"/>
    <property type="match status" value="1"/>
</dbReference>
<gene>
    <name evidence="7" type="ORF">D7V94_06700</name>
</gene>
<sequence>MRYINMEAKKIMIFGAGFYGKMAFEQYPPDRVTFFIDNDKDKQGTFFCGKEIISPLEALHYKDCFHILVASLYSESMLSQLKELGFTDYSSYFDTVHGFYETNELIVNPYIVNAAAQTEQQWSAQPQLDYARQEVFHAVENLYKNQPLFNHIEIETINRCNGNCSFCPVNHNVDPREKAVMSEGMFYSIVQQLEEIQYTGRFTTFSNNEPLLDERIIAFNKYARMHLPKARMHLFTNGTLLTIEKFIALTEILDELIIDNYQQDLKLIKPCLEIQEYCENHPELLSKVTIVLRKPNEILTTRGGDAPNRKDFIEYPNDRCILPFKQMIIRPTGDVSLCCNDATGRFTLGNIAEESLLDIWYGPKFQMVRKCLYDGRENWGNCKYCDTFSMG</sequence>
<evidence type="ECO:0000313" key="7">
    <source>
        <dbReference type="EMBL" id="RKI92365.1"/>
    </source>
</evidence>
<keyword evidence="1" id="KW-0949">S-adenosyl-L-methionine</keyword>
<feature type="domain" description="4Fe4S-binding SPASM" evidence="6">
    <location>
        <begin position="320"/>
        <end position="386"/>
    </location>
</feature>
<dbReference type="GO" id="GO:0051536">
    <property type="term" value="F:iron-sulfur cluster binding"/>
    <property type="evidence" value="ECO:0007669"/>
    <property type="project" value="UniProtKB-KW"/>
</dbReference>
<evidence type="ECO:0000256" key="4">
    <source>
        <dbReference type="ARBA" id="ARBA00023014"/>
    </source>
</evidence>
<dbReference type="InterPro" id="IPR007197">
    <property type="entry name" value="rSAM"/>
</dbReference>
<feature type="domain" description="Radical SAM core" evidence="5">
    <location>
        <begin position="154"/>
        <end position="251"/>
    </location>
</feature>
<dbReference type="InterPro" id="IPR050377">
    <property type="entry name" value="Radical_SAM_PqqE_MftC-like"/>
</dbReference>
<dbReference type="PANTHER" id="PTHR11228:SF7">
    <property type="entry name" value="PQQA PEPTIDE CYCLASE"/>
    <property type="match status" value="1"/>
</dbReference>
<evidence type="ECO:0000313" key="8">
    <source>
        <dbReference type="Proteomes" id="UP000280696"/>
    </source>
</evidence>
<keyword evidence="3" id="KW-0408">Iron</keyword>
<keyword evidence="4" id="KW-0411">Iron-sulfur</keyword>
<evidence type="ECO:0000256" key="1">
    <source>
        <dbReference type="ARBA" id="ARBA00022691"/>
    </source>
</evidence>
<dbReference type="InterPro" id="IPR058240">
    <property type="entry name" value="rSAM_sf"/>
</dbReference>
<evidence type="ECO:0000259" key="6">
    <source>
        <dbReference type="Pfam" id="PF13186"/>
    </source>
</evidence>
<dbReference type="AlphaFoldDB" id="A0A3A9B105"/>
<name>A0A3A9B105_9FIRM</name>
<keyword evidence="8" id="KW-1185">Reference proteome</keyword>
<dbReference type="GO" id="GO:0046872">
    <property type="term" value="F:metal ion binding"/>
    <property type="evidence" value="ECO:0007669"/>
    <property type="project" value="UniProtKB-KW"/>
</dbReference>
<dbReference type="PANTHER" id="PTHR11228">
    <property type="entry name" value="RADICAL SAM DOMAIN PROTEIN"/>
    <property type="match status" value="1"/>
</dbReference>
<comment type="caution">
    <text evidence="7">The sequence shown here is derived from an EMBL/GenBank/DDBJ whole genome shotgun (WGS) entry which is preliminary data.</text>
</comment>
<keyword evidence="2" id="KW-0479">Metal-binding</keyword>
<accession>A0A3A9B105</accession>
<proteinExistence type="predicted"/>
<dbReference type="CDD" id="cd01335">
    <property type="entry name" value="Radical_SAM"/>
    <property type="match status" value="1"/>
</dbReference>
<dbReference type="GO" id="GO:0003824">
    <property type="term" value="F:catalytic activity"/>
    <property type="evidence" value="ECO:0007669"/>
    <property type="project" value="InterPro"/>
</dbReference>
<protein>
    <submittedName>
        <fullName evidence="7">Radical SAM protein</fullName>
    </submittedName>
</protein>